<dbReference type="EMBL" id="CAJVRL010000076">
    <property type="protein sequence ID" value="CAG8956995.1"/>
    <property type="molecule type" value="Genomic_DNA"/>
</dbReference>
<proteinExistence type="predicted"/>
<accession>A0A9N9KYX0</accession>
<keyword evidence="3" id="KW-1185">Reference proteome</keyword>
<organism evidence="2 3">
    <name type="scientific">Hymenoscyphus fraxineus</name>
    <dbReference type="NCBI Taxonomy" id="746836"/>
    <lineage>
        <taxon>Eukaryota</taxon>
        <taxon>Fungi</taxon>
        <taxon>Dikarya</taxon>
        <taxon>Ascomycota</taxon>
        <taxon>Pezizomycotina</taxon>
        <taxon>Leotiomycetes</taxon>
        <taxon>Helotiales</taxon>
        <taxon>Helotiaceae</taxon>
        <taxon>Hymenoscyphus</taxon>
    </lineage>
</organism>
<feature type="region of interest" description="Disordered" evidence="1">
    <location>
        <begin position="201"/>
        <end position="229"/>
    </location>
</feature>
<protein>
    <submittedName>
        <fullName evidence="2">Uncharacterized protein</fullName>
    </submittedName>
</protein>
<evidence type="ECO:0000256" key="1">
    <source>
        <dbReference type="SAM" id="MobiDB-lite"/>
    </source>
</evidence>
<feature type="region of interest" description="Disordered" evidence="1">
    <location>
        <begin position="267"/>
        <end position="351"/>
    </location>
</feature>
<gene>
    <name evidence="2" type="ORF">HYFRA_00012474</name>
</gene>
<feature type="compositionally biased region" description="Polar residues" evidence="1">
    <location>
        <begin position="286"/>
        <end position="295"/>
    </location>
</feature>
<dbReference type="AlphaFoldDB" id="A0A9N9KYX0"/>
<name>A0A9N9KYX0_9HELO</name>
<sequence length="519" mass="58372">MNNALALNTQGLVYSLDDNIVKKSHVRPRTSSTQNVPTSSIPCIRRIVYGYRCYTPSQQNKIRHATYQDWEDCAQKGSDILEVGLQYALEGLKFLQMPNEYLEEYEYRVMTMFGTTVQRRLAKQKFVNKIWFADCEAVRPPRLPLLGPDTAGYGNTRVFTIYGNTITEFNQQAKDANGDWIGPPKAATGKGKVNNVIGHKRKPIKGPIFDDTNDDSFSHDPTGFEDGDEDFDADGEFYWEEAEAPGLPSSPYPDPTDLQPFYPDNLNWAVPKTPRGGLSKTRRQSSKTLQSSQKRSAVDMDDYDLGMGPSGFLRRPEKRRRPSNHGFVSSQRRSPHILAGSDSPPNPYVTKFDHNYNRIGFVGRSGLGSTSTPSINASSVSRHGVPSMSEHTSSILPPPQMGSLERQAPQPARVPQPSKPLGQQPSAIAAASPDGSSQSGHDNQQLLQEWELWKHVGEIVISNESDGQRVEDTDRWSSKFDEYLNSKTHKGFNKKAIQEWWEQDRQRVYHEMFSAGYDF</sequence>
<feature type="region of interest" description="Disordered" evidence="1">
    <location>
        <begin position="366"/>
        <end position="442"/>
    </location>
</feature>
<feature type="compositionally biased region" description="Polar residues" evidence="1">
    <location>
        <begin position="367"/>
        <end position="381"/>
    </location>
</feature>
<dbReference type="Proteomes" id="UP000696280">
    <property type="component" value="Unassembled WGS sequence"/>
</dbReference>
<reference evidence="2" key="1">
    <citation type="submission" date="2021-07" db="EMBL/GenBank/DDBJ databases">
        <authorList>
            <person name="Durling M."/>
        </authorList>
    </citation>
    <scope>NUCLEOTIDE SEQUENCE</scope>
</reference>
<evidence type="ECO:0000313" key="3">
    <source>
        <dbReference type="Proteomes" id="UP000696280"/>
    </source>
</evidence>
<evidence type="ECO:0000313" key="2">
    <source>
        <dbReference type="EMBL" id="CAG8956995.1"/>
    </source>
</evidence>
<comment type="caution">
    <text evidence="2">The sequence shown here is derived from an EMBL/GenBank/DDBJ whole genome shotgun (WGS) entry which is preliminary data.</text>
</comment>